<reference evidence="2" key="1">
    <citation type="submission" date="2020-05" db="EMBL/GenBank/DDBJ databases">
        <authorList>
            <consortium name="Genoscope - CEA"/>
            <person name="William W."/>
        </authorList>
    </citation>
    <scope>NUCLEOTIDE SEQUENCE [LARGE SCALE GENOMIC DNA]</scope>
    <source>
        <strain evidence="2">PCC 7821</strain>
    </source>
</reference>
<keyword evidence="1" id="KW-1133">Transmembrane helix</keyword>
<keyword evidence="3" id="KW-1185">Reference proteome</keyword>
<dbReference type="AlphaFoldDB" id="A0A6J7ZIT3"/>
<dbReference type="Proteomes" id="UP000196521">
    <property type="component" value="Unassembled WGS sequence"/>
</dbReference>
<keyword evidence="1" id="KW-0472">Membrane</keyword>
<evidence type="ECO:0000256" key="1">
    <source>
        <dbReference type="SAM" id="Phobius"/>
    </source>
</evidence>
<proteinExistence type="predicted"/>
<protein>
    <submittedName>
        <fullName evidence="2">Uncharacterized protein</fullName>
    </submittedName>
</protein>
<organism evidence="2 3">
    <name type="scientific">Planktothrix rubescens CCAP 1459/22</name>
    <dbReference type="NCBI Taxonomy" id="329571"/>
    <lineage>
        <taxon>Bacteria</taxon>
        <taxon>Bacillati</taxon>
        <taxon>Cyanobacteriota</taxon>
        <taxon>Cyanophyceae</taxon>
        <taxon>Oscillatoriophycideae</taxon>
        <taxon>Oscillatoriales</taxon>
        <taxon>Microcoleaceae</taxon>
        <taxon>Planktothrix</taxon>
    </lineage>
</organism>
<keyword evidence="1" id="KW-0812">Transmembrane</keyword>
<comment type="caution">
    <text evidence="2">The sequence shown here is derived from an EMBL/GenBank/DDBJ whole genome shotgun (WGS) entry which is preliminary data.</text>
</comment>
<dbReference type="EMBL" id="CZCZ02000010">
    <property type="protein sequence ID" value="CAC5341964.1"/>
    <property type="molecule type" value="Genomic_DNA"/>
</dbReference>
<name>A0A6J7ZIT3_PLARU</name>
<feature type="transmembrane region" description="Helical" evidence="1">
    <location>
        <begin position="14"/>
        <end position="32"/>
    </location>
</feature>
<gene>
    <name evidence="2" type="ORF">PLAN_150073</name>
</gene>
<accession>A0A6J7ZIT3</accession>
<sequence>MLSFHVKGLSNRPILKYGLLVITACIISVTLTKLPDWFNSYSPTPEKEILVRHFLSHSSKIASHYQQNQTTPSVSIPN</sequence>
<evidence type="ECO:0000313" key="3">
    <source>
        <dbReference type="Proteomes" id="UP000196521"/>
    </source>
</evidence>
<evidence type="ECO:0000313" key="2">
    <source>
        <dbReference type="EMBL" id="CAC5341964.1"/>
    </source>
</evidence>